<feature type="domain" description="MPN" evidence="7">
    <location>
        <begin position="104"/>
        <end position="226"/>
    </location>
</feature>
<keyword evidence="4" id="KW-0862">Zinc</keyword>
<keyword evidence="5" id="KW-0482">Metalloprotease</keyword>
<dbReference type="PANTHER" id="PTHR30471:SF3">
    <property type="entry name" value="UPF0758 PROTEIN YEES-RELATED"/>
    <property type="match status" value="1"/>
</dbReference>
<evidence type="ECO:0000256" key="2">
    <source>
        <dbReference type="ARBA" id="ARBA00022723"/>
    </source>
</evidence>
<dbReference type="PANTHER" id="PTHR30471">
    <property type="entry name" value="DNA REPAIR PROTEIN RADC"/>
    <property type="match status" value="1"/>
</dbReference>
<dbReference type="KEGG" id="alq:C7Y71_004830"/>
<organism evidence="8 9">
    <name type="scientific">Pseudoprevotella muciniphila</name>
    <dbReference type="NCBI Taxonomy" id="2133944"/>
    <lineage>
        <taxon>Bacteria</taxon>
        <taxon>Pseudomonadati</taxon>
        <taxon>Bacteroidota</taxon>
        <taxon>Bacteroidia</taxon>
        <taxon>Bacteroidales</taxon>
        <taxon>Prevotellaceae</taxon>
        <taxon>Pseudoprevotella</taxon>
    </lineage>
</organism>
<dbReference type="NCBIfam" id="TIGR00608">
    <property type="entry name" value="radc"/>
    <property type="match status" value="1"/>
</dbReference>
<dbReference type="InterPro" id="IPR025657">
    <property type="entry name" value="RadC_JAB"/>
</dbReference>
<dbReference type="AlphaFoldDB" id="A0A5P8E5V9"/>
<dbReference type="InterPro" id="IPR001405">
    <property type="entry name" value="UPF0758"/>
</dbReference>
<comment type="similarity">
    <text evidence="6">Belongs to the UPF0758 family.</text>
</comment>
<dbReference type="RefSeq" id="WP_111897258.1">
    <property type="nucleotide sequence ID" value="NZ_CP033459.1"/>
</dbReference>
<dbReference type="PROSITE" id="PS50249">
    <property type="entry name" value="MPN"/>
    <property type="match status" value="1"/>
</dbReference>
<evidence type="ECO:0000256" key="3">
    <source>
        <dbReference type="ARBA" id="ARBA00022801"/>
    </source>
</evidence>
<dbReference type="CDD" id="cd08071">
    <property type="entry name" value="MPN_DUF2466"/>
    <property type="match status" value="1"/>
</dbReference>
<evidence type="ECO:0000313" key="8">
    <source>
        <dbReference type="EMBL" id="QFQ12393.1"/>
    </source>
</evidence>
<dbReference type="InterPro" id="IPR010994">
    <property type="entry name" value="RuvA_2-like"/>
</dbReference>
<dbReference type="Gene3D" id="3.40.140.10">
    <property type="entry name" value="Cytidine Deaminase, domain 2"/>
    <property type="match status" value="1"/>
</dbReference>
<evidence type="ECO:0000256" key="4">
    <source>
        <dbReference type="ARBA" id="ARBA00022833"/>
    </source>
</evidence>
<dbReference type="GO" id="GO:0046872">
    <property type="term" value="F:metal ion binding"/>
    <property type="evidence" value="ECO:0007669"/>
    <property type="project" value="UniProtKB-KW"/>
</dbReference>
<dbReference type="EMBL" id="CP033459">
    <property type="protein sequence ID" value="QFQ12393.1"/>
    <property type="molecule type" value="Genomic_DNA"/>
</dbReference>
<evidence type="ECO:0000256" key="1">
    <source>
        <dbReference type="ARBA" id="ARBA00022670"/>
    </source>
</evidence>
<dbReference type="InterPro" id="IPR037518">
    <property type="entry name" value="MPN"/>
</dbReference>
<keyword evidence="2" id="KW-0479">Metal-binding</keyword>
<dbReference type="SUPFAM" id="SSF47781">
    <property type="entry name" value="RuvA domain 2-like"/>
    <property type="match status" value="1"/>
</dbReference>
<dbReference type="Pfam" id="PF20582">
    <property type="entry name" value="UPF0758_N"/>
    <property type="match status" value="1"/>
</dbReference>
<evidence type="ECO:0000256" key="6">
    <source>
        <dbReference type="RuleBase" id="RU003797"/>
    </source>
</evidence>
<gene>
    <name evidence="8" type="primary">radC</name>
    <name evidence="8" type="ORF">C7Y71_004830</name>
</gene>
<keyword evidence="1" id="KW-0645">Protease</keyword>
<dbReference type="GO" id="GO:0006508">
    <property type="term" value="P:proteolysis"/>
    <property type="evidence" value="ECO:0007669"/>
    <property type="project" value="UniProtKB-KW"/>
</dbReference>
<dbReference type="Pfam" id="PF04002">
    <property type="entry name" value="RadC"/>
    <property type="match status" value="1"/>
</dbReference>
<evidence type="ECO:0000259" key="7">
    <source>
        <dbReference type="PROSITE" id="PS50249"/>
    </source>
</evidence>
<evidence type="ECO:0000313" key="9">
    <source>
        <dbReference type="Proteomes" id="UP000249375"/>
    </source>
</evidence>
<dbReference type="GO" id="GO:0008237">
    <property type="term" value="F:metallopeptidase activity"/>
    <property type="evidence" value="ECO:0007669"/>
    <property type="project" value="UniProtKB-KW"/>
</dbReference>
<dbReference type="OrthoDB" id="9804482at2"/>
<keyword evidence="9" id="KW-1185">Reference proteome</keyword>
<keyword evidence="3" id="KW-0378">Hydrolase</keyword>
<protein>
    <submittedName>
        <fullName evidence="8">DNA repair protein RadC</fullName>
    </submittedName>
</protein>
<reference evidence="8 9" key="1">
    <citation type="submission" date="2018-11" db="EMBL/GenBank/DDBJ databases">
        <authorList>
            <person name="Na S.W."/>
            <person name="Baik M."/>
        </authorList>
    </citation>
    <scope>NUCLEOTIDE SEQUENCE [LARGE SCALE GENOMIC DNA]</scope>
    <source>
        <strain evidence="8 9">E39</strain>
    </source>
</reference>
<dbReference type="InterPro" id="IPR046778">
    <property type="entry name" value="UPF0758_N"/>
</dbReference>
<dbReference type="NCBIfam" id="NF000642">
    <property type="entry name" value="PRK00024.1"/>
    <property type="match status" value="1"/>
</dbReference>
<evidence type="ECO:0000256" key="5">
    <source>
        <dbReference type="ARBA" id="ARBA00023049"/>
    </source>
</evidence>
<accession>A0A5P8E5V9</accession>
<sequence>MAAINEWSEDDRPREKMMNHGAQTLSDAELLAILIGSGTTKESAVDLMKRVLRDNNNSLRNIGRLSLEELCEYKGVGLAKAVRIKAACEIGLRREKENAQQSAEMNSPQAIYNHLRPKIADLSVEHFYLVLLDAHMRIIRSKLISVGGTKKVMIDFSVLFREALLGKASSIVVAHNHPNGSEKPSREDDELTRRICETAKTLGINFIDHIVMTNEHYYSYAQNGRIINPKD</sequence>
<proteinExistence type="inferred from homology"/>
<dbReference type="Proteomes" id="UP000249375">
    <property type="component" value="Chromosome"/>
</dbReference>
<name>A0A5P8E5V9_9BACT</name>